<evidence type="ECO:0000256" key="2">
    <source>
        <dbReference type="ARBA" id="ARBA00022679"/>
    </source>
</evidence>
<keyword evidence="9" id="KW-1185">Reference proteome</keyword>
<protein>
    <submittedName>
        <fullName evidence="6">UTP--glucose-1-phosphate uridylyltransferase</fullName>
    </submittedName>
</protein>
<feature type="binding site" evidence="5">
    <location>
        <position position="233"/>
    </location>
    <ligand>
        <name>UTP</name>
        <dbReference type="ChEBI" id="CHEBI:46398"/>
    </ligand>
</feature>
<dbReference type="PIRSF" id="PIRSF000806">
    <property type="entry name" value="UDPGP"/>
    <property type="match status" value="1"/>
</dbReference>
<dbReference type="EMBL" id="MWWZ01000004">
    <property type="protein sequence ID" value="OZG69151.1"/>
    <property type="molecule type" value="Genomic_DNA"/>
</dbReference>
<keyword evidence="2 6" id="KW-0808">Transferase</keyword>
<dbReference type="InterPro" id="IPR029044">
    <property type="entry name" value="Nucleotide-diphossugar_trans"/>
</dbReference>
<feature type="binding site" evidence="5">
    <location>
        <position position="174"/>
    </location>
    <ligand>
        <name>UTP</name>
        <dbReference type="ChEBI" id="CHEBI:46398"/>
    </ligand>
</feature>
<evidence type="ECO:0000313" key="7">
    <source>
        <dbReference type="EMBL" id="QOL31334.1"/>
    </source>
</evidence>
<dbReference type="Proteomes" id="UP000216057">
    <property type="component" value="Unassembled WGS sequence"/>
</dbReference>
<keyword evidence="3 6" id="KW-0548">Nucleotidyltransferase</keyword>
<dbReference type="Proteomes" id="UP000593943">
    <property type="component" value="Chromosome"/>
</dbReference>
<reference evidence="6 8" key="1">
    <citation type="journal article" date="2017" name="BMC Genomics">
        <title>Comparative genomic and phylogenomic analyses of the Bifidobacteriaceae family.</title>
        <authorList>
            <person name="Lugli G.A."/>
            <person name="Milani C."/>
            <person name="Turroni F."/>
            <person name="Duranti S."/>
            <person name="Mancabelli L."/>
            <person name="Mangifesta M."/>
            <person name="Ferrario C."/>
            <person name="Modesto M."/>
            <person name="Mattarelli P."/>
            <person name="Jiri K."/>
            <person name="van Sinderen D."/>
            <person name="Ventura M."/>
        </authorList>
    </citation>
    <scope>NUCLEOTIDE SEQUENCE [LARGE SCALE GENOMIC DNA]</scope>
    <source>
        <strain evidence="6 8">DSM 100216</strain>
    </source>
</reference>
<dbReference type="InterPro" id="IPR016267">
    <property type="entry name" value="UDPGP_trans"/>
</dbReference>
<evidence type="ECO:0000256" key="3">
    <source>
        <dbReference type="ARBA" id="ARBA00022695"/>
    </source>
</evidence>
<feature type="binding site" evidence="5">
    <location>
        <position position="202"/>
    </location>
    <ligand>
        <name>UTP</name>
        <dbReference type="ChEBI" id="CHEBI:46398"/>
    </ligand>
</feature>
<gene>
    <name evidence="7" type="ORF">BE0216_01820</name>
    <name evidence="6" type="ORF">BEUL_0557</name>
</gene>
<proteinExistence type="inferred from homology"/>
<dbReference type="KEGG" id="beu:BE0216_01820"/>
<dbReference type="Gene3D" id="3.90.550.10">
    <property type="entry name" value="Spore Coat Polysaccharide Biosynthesis Protein SpsA, Chain A"/>
    <property type="match status" value="1"/>
</dbReference>
<dbReference type="PANTHER" id="PTHR43511">
    <property type="match status" value="1"/>
</dbReference>
<accession>A0A261GCH9</accession>
<dbReference type="InterPro" id="IPR002618">
    <property type="entry name" value="UDPGP_fam"/>
</dbReference>
<sequence length="487" mass="55131">MTVEKGVEVSDQQDEVFEVSAAKMRDAGMSEMAISQFKRLYDVWRHEETSSWIREEDIEPLGTVPSFHDVYETINHDKAVDAFAKTAFLKLNGGLGTSMGLDCAKSLLPVRRHKAKQMRFIDIILGQVLTARTRLGVELPLTLMNSFRTSEDTMKVIRQNRKFTQDDIPLEIIQHVEPKISEATGEPVSFPENPELEWCPPGHGDLFSTIWESGLLDALEAKGFKYLFISNSDNLGARPSRTLAQHFENTGAPFMVEVATRTYADRKGGHIVRDKVTGRLMLREMSQVHPDDKVDAQDIKKHPYFNTNSIWVRIDALKDKLAECDGVLPLPVIRNRKTVDPTNSDTEAVIQLETAMGAAINLFNGAICVQVDRMRFLPVKTTNDLFIMRSDRFHLTDTYEMEDGNYMFPNVELDPRYYKNIHDFDERFPYTVPSLAAANSVTVHGDWTFGRDVIMFADATLEDTGKPSYVPNGEYVGPLGIEPDDWV</sequence>
<feature type="binding site" evidence="5">
    <location>
        <position position="105"/>
    </location>
    <ligand>
        <name>UTP</name>
        <dbReference type="ChEBI" id="CHEBI:46398"/>
    </ligand>
</feature>
<evidence type="ECO:0000256" key="4">
    <source>
        <dbReference type="PIRSR" id="PIRSR000806-1"/>
    </source>
</evidence>
<evidence type="ECO:0000256" key="1">
    <source>
        <dbReference type="ARBA" id="ARBA00010401"/>
    </source>
</evidence>
<dbReference type="SUPFAM" id="SSF53448">
    <property type="entry name" value="Nucleotide-diphospho-sugar transferases"/>
    <property type="match status" value="1"/>
</dbReference>
<feature type="binding site" evidence="4">
    <location>
        <position position="203"/>
    </location>
    <ligand>
        <name>substrate</name>
    </ligand>
</feature>
<reference evidence="7 9" key="2">
    <citation type="submission" date="2020-10" db="EMBL/GenBank/DDBJ databases">
        <title>Genome sequencing of Bifidobacterium eulemuris_DSMZ_100216.</title>
        <authorList>
            <person name="Kim J."/>
        </authorList>
    </citation>
    <scope>NUCLEOTIDE SEQUENCE [LARGE SCALE GENOMIC DNA]</scope>
    <source>
        <strain evidence="7 9">DSM 100216</strain>
    </source>
</reference>
<evidence type="ECO:0000256" key="5">
    <source>
        <dbReference type="PIRSR" id="PIRSR000806-2"/>
    </source>
</evidence>
<dbReference type="OrthoDB" id="9804758at2"/>
<comment type="similarity">
    <text evidence="1">Belongs to the UDPGP type 1 family.</text>
</comment>
<name>A0A261GCH9_9BIFI</name>
<dbReference type="GO" id="GO:0006011">
    <property type="term" value="P:UDP-alpha-D-glucose metabolic process"/>
    <property type="evidence" value="ECO:0007669"/>
    <property type="project" value="InterPro"/>
</dbReference>
<evidence type="ECO:0000313" key="6">
    <source>
        <dbReference type="EMBL" id="OZG69151.1"/>
    </source>
</evidence>
<dbReference type="GO" id="GO:0003983">
    <property type="term" value="F:UTP:glucose-1-phosphate uridylyltransferase activity"/>
    <property type="evidence" value="ECO:0007669"/>
    <property type="project" value="InterPro"/>
</dbReference>
<feature type="binding site" evidence="5">
    <location>
        <position position="380"/>
    </location>
    <ligand>
        <name>UTP</name>
        <dbReference type="ChEBI" id="CHEBI:46398"/>
    </ligand>
</feature>
<dbReference type="RefSeq" id="WP_094636188.1">
    <property type="nucleotide sequence ID" value="NZ_MWWZ01000004.1"/>
</dbReference>
<dbReference type="Gene3D" id="2.160.10.10">
    <property type="entry name" value="Hexapeptide repeat proteins"/>
    <property type="match status" value="1"/>
</dbReference>
<organism evidence="6 8">
    <name type="scientific">Bifidobacterium eulemuris</name>
    <dbReference type="NCBI Taxonomy" id="1765219"/>
    <lineage>
        <taxon>Bacteria</taxon>
        <taxon>Bacillati</taxon>
        <taxon>Actinomycetota</taxon>
        <taxon>Actinomycetes</taxon>
        <taxon>Bifidobacteriales</taxon>
        <taxon>Bifidobacteriaceae</taxon>
        <taxon>Bifidobacterium</taxon>
    </lineage>
</organism>
<dbReference type="AlphaFoldDB" id="A0A261GCH9"/>
<dbReference type="EMBL" id="CP062938">
    <property type="protein sequence ID" value="QOL31334.1"/>
    <property type="molecule type" value="Genomic_DNA"/>
</dbReference>
<dbReference type="Pfam" id="PF01704">
    <property type="entry name" value="UDPGP"/>
    <property type="match status" value="1"/>
</dbReference>
<evidence type="ECO:0000313" key="8">
    <source>
        <dbReference type="Proteomes" id="UP000216057"/>
    </source>
</evidence>
<evidence type="ECO:0000313" key="9">
    <source>
        <dbReference type="Proteomes" id="UP000593943"/>
    </source>
</evidence>